<protein>
    <recommendedName>
        <fullName evidence="3">GRAM domain-containing protein</fullName>
    </recommendedName>
</protein>
<dbReference type="Proteomes" id="UP000282892">
    <property type="component" value="Chromosome"/>
</dbReference>
<dbReference type="OrthoDB" id="2888211at2"/>
<evidence type="ECO:0000313" key="1">
    <source>
        <dbReference type="EMBL" id="AZU62466.1"/>
    </source>
</evidence>
<accession>A0A3T0HZB9</accession>
<evidence type="ECO:0008006" key="3">
    <source>
        <dbReference type="Google" id="ProtNLM"/>
    </source>
</evidence>
<sequence>MNRKITLQQDENVLSSLTGLFESFDGMQNVYFGDLFLTNKRIFVVSNKLINVKVSLWFEGEKVGNVGHSKLIVGEHRITVRWTYKGNLHHFMKTFQQLNVNA</sequence>
<name>A0A3T0HZB9_9BACI</name>
<dbReference type="RefSeq" id="WP_127487173.1">
    <property type="nucleotide sequence ID" value="NZ_CP022572.1"/>
</dbReference>
<organism evidence="1 2">
    <name type="scientific">Neobacillus mesonae</name>
    <dbReference type="NCBI Taxonomy" id="1193713"/>
    <lineage>
        <taxon>Bacteria</taxon>
        <taxon>Bacillati</taxon>
        <taxon>Bacillota</taxon>
        <taxon>Bacilli</taxon>
        <taxon>Bacillales</taxon>
        <taxon>Bacillaceae</taxon>
        <taxon>Neobacillus</taxon>
    </lineage>
</organism>
<dbReference type="AlphaFoldDB" id="A0A3T0HZB9"/>
<dbReference type="KEGG" id="nmk:CHR53_14925"/>
<proteinExistence type="predicted"/>
<dbReference type="EMBL" id="CP022572">
    <property type="protein sequence ID" value="AZU62466.1"/>
    <property type="molecule type" value="Genomic_DNA"/>
</dbReference>
<evidence type="ECO:0000313" key="2">
    <source>
        <dbReference type="Proteomes" id="UP000282892"/>
    </source>
</evidence>
<keyword evidence="2" id="KW-1185">Reference proteome</keyword>
<gene>
    <name evidence="1" type="ORF">CHR53_14925</name>
</gene>
<dbReference type="STRING" id="1193713.GCA_001636315_05432"/>
<reference evidence="1 2" key="1">
    <citation type="submission" date="2017-07" db="EMBL/GenBank/DDBJ databases">
        <title>The complete genome sequence of Bacillus mesonae strain H20-5, an efficient strain improving plant abiotic stress resistance.</title>
        <authorList>
            <person name="Kim S.Y."/>
            <person name="Song H."/>
            <person name="Sang M.K."/>
            <person name="Weon H.-Y."/>
            <person name="Song J."/>
        </authorList>
    </citation>
    <scope>NUCLEOTIDE SEQUENCE [LARGE SCALE GENOMIC DNA]</scope>
    <source>
        <strain evidence="1 2">H20-5</strain>
    </source>
</reference>